<protein>
    <submittedName>
        <fullName evidence="2">Uncharacterized protein</fullName>
    </submittedName>
</protein>
<accession>A0A4Y2KM61</accession>
<gene>
    <name evidence="2" type="ORF">AVEN_74215_1</name>
</gene>
<evidence type="ECO:0000313" key="2">
    <source>
        <dbReference type="EMBL" id="GBN03674.1"/>
    </source>
</evidence>
<evidence type="ECO:0000313" key="3">
    <source>
        <dbReference type="Proteomes" id="UP000499080"/>
    </source>
</evidence>
<keyword evidence="3" id="KW-1185">Reference proteome</keyword>
<feature type="chain" id="PRO_5021348423" evidence="1">
    <location>
        <begin position="18"/>
        <end position="81"/>
    </location>
</feature>
<feature type="non-terminal residue" evidence="2">
    <location>
        <position position="1"/>
    </location>
</feature>
<keyword evidence="1" id="KW-0732">Signal</keyword>
<dbReference type="Proteomes" id="UP000499080">
    <property type="component" value="Unassembled WGS sequence"/>
</dbReference>
<name>A0A4Y2KM61_ARAVE</name>
<dbReference type="AlphaFoldDB" id="A0A4Y2KM61"/>
<organism evidence="2 3">
    <name type="scientific">Araneus ventricosus</name>
    <name type="common">Orbweaver spider</name>
    <name type="synonym">Epeira ventricosa</name>
    <dbReference type="NCBI Taxonomy" id="182803"/>
    <lineage>
        <taxon>Eukaryota</taxon>
        <taxon>Metazoa</taxon>
        <taxon>Ecdysozoa</taxon>
        <taxon>Arthropoda</taxon>
        <taxon>Chelicerata</taxon>
        <taxon>Arachnida</taxon>
        <taxon>Araneae</taxon>
        <taxon>Araneomorphae</taxon>
        <taxon>Entelegynae</taxon>
        <taxon>Araneoidea</taxon>
        <taxon>Araneidae</taxon>
        <taxon>Araneus</taxon>
    </lineage>
</organism>
<dbReference type="EMBL" id="BGPR01115343">
    <property type="protein sequence ID" value="GBN03674.1"/>
    <property type="molecule type" value="Genomic_DNA"/>
</dbReference>
<evidence type="ECO:0000256" key="1">
    <source>
        <dbReference type="SAM" id="SignalP"/>
    </source>
</evidence>
<comment type="caution">
    <text evidence="2">The sequence shown here is derived from an EMBL/GenBank/DDBJ whole genome shotgun (WGS) entry which is preliminary data.</text>
</comment>
<reference evidence="2 3" key="1">
    <citation type="journal article" date="2019" name="Sci. Rep.">
        <title>Orb-weaving spider Araneus ventricosus genome elucidates the spidroin gene catalogue.</title>
        <authorList>
            <person name="Kono N."/>
            <person name="Nakamura H."/>
            <person name="Ohtoshi R."/>
            <person name="Moran D.A.P."/>
            <person name="Shinohara A."/>
            <person name="Yoshida Y."/>
            <person name="Fujiwara M."/>
            <person name="Mori M."/>
            <person name="Tomita M."/>
            <person name="Arakawa K."/>
        </authorList>
    </citation>
    <scope>NUCLEOTIDE SEQUENCE [LARGE SCALE GENOMIC DNA]</scope>
</reference>
<feature type="signal peptide" evidence="1">
    <location>
        <begin position="1"/>
        <end position="17"/>
    </location>
</feature>
<sequence>FLVVISLLWAGIGSTCMSCCRISKQELSSPEGIAMMGVVLPSSSGNMYLLREGSGRGPVMGYKDSGLSIRAIAATTIQYPG</sequence>
<proteinExistence type="predicted"/>